<organism evidence="2 3">
    <name type="scientific">Ascobolus immersus RN42</name>
    <dbReference type="NCBI Taxonomy" id="1160509"/>
    <lineage>
        <taxon>Eukaryota</taxon>
        <taxon>Fungi</taxon>
        <taxon>Dikarya</taxon>
        <taxon>Ascomycota</taxon>
        <taxon>Pezizomycotina</taxon>
        <taxon>Pezizomycetes</taxon>
        <taxon>Pezizales</taxon>
        <taxon>Ascobolaceae</taxon>
        <taxon>Ascobolus</taxon>
    </lineage>
</organism>
<evidence type="ECO:0000313" key="3">
    <source>
        <dbReference type="Proteomes" id="UP000275078"/>
    </source>
</evidence>
<protein>
    <submittedName>
        <fullName evidence="2">Uncharacterized protein</fullName>
    </submittedName>
</protein>
<feature type="region of interest" description="Disordered" evidence="1">
    <location>
        <begin position="157"/>
        <end position="242"/>
    </location>
</feature>
<feature type="compositionally biased region" description="Basic and acidic residues" evidence="1">
    <location>
        <begin position="1"/>
        <end position="12"/>
    </location>
</feature>
<keyword evidence="3" id="KW-1185">Reference proteome</keyword>
<feature type="compositionally biased region" description="Low complexity" evidence="1">
    <location>
        <begin position="214"/>
        <end position="240"/>
    </location>
</feature>
<proteinExistence type="predicted"/>
<feature type="non-terminal residue" evidence="2">
    <location>
        <position position="1"/>
    </location>
</feature>
<evidence type="ECO:0000313" key="2">
    <source>
        <dbReference type="EMBL" id="RPA70564.1"/>
    </source>
</evidence>
<feature type="region of interest" description="Disordered" evidence="1">
    <location>
        <begin position="1"/>
        <end position="72"/>
    </location>
</feature>
<feature type="compositionally biased region" description="Low complexity" evidence="1">
    <location>
        <begin position="184"/>
        <end position="205"/>
    </location>
</feature>
<gene>
    <name evidence="2" type="ORF">BJ508DRAFT_337062</name>
</gene>
<feature type="compositionally biased region" description="Low complexity" evidence="1">
    <location>
        <begin position="15"/>
        <end position="25"/>
    </location>
</feature>
<name>A0A3N4HLL3_ASCIM</name>
<dbReference type="Proteomes" id="UP000275078">
    <property type="component" value="Unassembled WGS sequence"/>
</dbReference>
<dbReference type="EMBL" id="ML120255">
    <property type="protein sequence ID" value="RPA70564.1"/>
    <property type="molecule type" value="Genomic_DNA"/>
</dbReference>
<accession>A0A3N4HLL3</accession>
<feature type="compositionally biased region" description="Pro residues" evidence="1">
    <location>
        <begin position="160"/>
        <end position="183"/>
    </location>
</feature>
<evidence type="ECO:0000256" key="1">
    <source>
        <dbReference type="SAM" id="MobiDB-lite"/>
    </source>
</evidence>
<reference evidence="2 3" key="1">
    <citation type="journal article" date="2018" name="Nat. Ecol. Evol.">
        <title>Pezizomycetes genomes reveal the molecular basis of ectomycorrhizal truffle lifestyle.</title>
        <authorList>
            <person name="Murat C."/>
            <person name="Payen T."/>
            <person name="Noel B."/>
            <person name="Kuo A."/>
            <person name="Morin E."/>
            <person name="Chen J."/>
            <person name="Kohler A."/>
            <person name="Krizsan K."/>
            <person name="Balestrini R."/>
            <person name="Da Silva C."/>
            <person name="Montanini B."/>
            <person name="Hainaut M."/>
            <person name="Levati E."/>
            <person name="Barry K.W."/>
            <person name="Belfiori B."/>
            <person name="Cichocki N."/>
            <person name="Clum A."/>
            <person name="Dockter R.B."/>
            <person name="Fauchery L."/>
            <person name="Guy J."/>
            <person name="Iotti M."/>
            <person name="Le Tacon F."/>
            <person name="Lindquist E.A."/>
            <person name="Lipzen A."/>
            <person name="Malagnac F."/>
            <person name="Mello A."/>
            <person name="Molinier V."/>
            <person name="Miyauchi S."/>
            <person name="Poulain J."/>
            <person name="Riccioni C."/>
            <person name="Rubini A."/>
            <person name="Sitrit Y."/>
            <person name="Splivallo R."/>
            <person name="Traeger S."/>
            <person name="Wang M."/>
            <person name="Zifcakova L."/>
            <person name="Wipf D."/>
            <person name="Zambonelli A."/>
            <person name="Paolocci F."/>
            <person name="Nowrousian M."/>
            <person name="Ottonello S."/>
            <person name="Baldrian P."/>
            <person name="Spatafora J.W."/>
            <person name="Henrissat B."/>
            <person name="Nagy L.G."/>
            <person name="Aury J.M."/>
            <person name="Wincker P."/>
            <person name="Grigoriev I.V."/>
            <person name="Bonfante P."/>
            <person name="Martin F.M."/>
        </authorList>
    </citation>
    <scope>NUCLEOTIDE SEQUENCE [LARGE SCALE GENOMIC DNA]</scope>
    <source>
        <strain evidence="2 3">RN42</strain>
    </source>
</reference>
<dbReference type="AlphaFoldDB" id="A0A3N4HLL3"/>
<sequence>SSHPESITRRPDTPPSLRSSPVSSSKIDEGAEYLQWLDEECSYEERSSPGGEDNDGTASLPAANPSPAYMPLADVPPGFRRTATCIRTAGLAEGPYSVLPGFRQIVKALGNHGFEVVADNEQHDTRSFDLFPLALADREVLLGAATLFERVLEGQAALPQPTPPAPPRAEPHQPSSPSPPPASLVPEAAQEAPEAVSTSPSRSATPAPPPALPQQPVIPLQQVTPAPVTPAPGSATPATPRRYRLRSVLRDAGIERSEVRLFYGSPRGQIEIGTPERDLWEDEE</sequence>